<keyword evidence="3" id="KW-0560">Oxidoreductase</keyword>
<accession>A0A367KWZ7</accession>
<dbReference type="EMBL" id="PJQM01000101">
    <property type="protein sequence ID" value="RCI06715.1"/>
    <property type="molecule type" value="Genomic_DNA"/>
</dbReference>
<evidence type="ECO:0000259" key="8">
    <source>
        <dbReference type="Pfam" id="PF07731"/>
    </source>
</evidence>
<sequence length="683" mass="78592">MKSWIAATSLLITLTQAALHQFELTVDYRAVNPDCHKSFEVPTINGQFPGPTLHVTLGDEVEILVKNDMDNTNTSIHYHGIRQIGTTESDGVPGVTQEPIQPGESFLQRFKVTQAGTYFYHAHVGLQDDSVQGAFIVYESHKSNPKIRNQCTSPHRDLLAGPYHYKKDLVLQLSEWWHDELESRQDYYLGSAFKYDHGANSILMNGHSIYAPLKADQRHCLGYTTFDVEPNSVYRLRVIGGNSFRTLALGIKDHNMTIIEVDGELVHSLETSFLEVTPGQRFSVLLKTGDYLPGETFAIATGYLWRQRGRGITENGFGYLRYVERDTKTNHDQLFKPLSKWFEPKKPHAKSWGKRSEIEIHGKTRNHDGEHKKIQVHGKHQKRAGLPQEKHNRFHGKQPHYVHQEPVKNLNQEPNEKKPNQEPGHRDWSRQRDRHPSNAPTGHGGQWVNTDGGHHGGGHQEYREYADLPSFPRRDTVDWLWHQLRPLADRDPILDETHVRTIRLHTSLTRLSDNTTRYLVNNRMNPERDQPALEHYQQCHKRSMDVYDDMFYTDLHTYRLGYNETVDLVFQNTLSKGGGCMLHPWHTHGHSHYVIASGAGEYLHSRDQHIRNFDYPLYKDTSVAYPSYAHGGRTDGCGWTKVRIKADNPGFWAVHCHITTHMLQGKMVVLEEAPDWIEKTSLY</sequence>
<dbReference type="InterPro" id="IPR001117">
    <property type="entry name" value="Cu-oxidase_2nd"/>
</dbReference>
<dbReference type="InterPro" id="IPR008972">
    <property type="entry name" value="Cupredoxin"/>
</dbReference>
<comment type="similarity">
    <text evidence="1">Belongs to the multicopper oxidase family.</text>
</comment>
<feature type="compositionally biased region" description="Basic and acidic residues" evidence="5">
    <location>
        <begin position="452"/>
        <end position="461"/>
    </location>
</feature>
<evidence type="ECO:0000256" key="5">
    <source>
        <dbReference type="SAM" id="MobiDB-lite"/>
    </source>
</evidence>
<dbReference type="Pfam" id="PF07732">
    <property type="entry name" value="Cu-oxidase_3"/>
    <property type="match status" value="1"/>
</dbReference>
<dbReference type="Pfam" id="PF00394">
    <property type="entry name" value="Cu-oxidase"/>
    <property type="match status" value="1"/>
</dbReference>
<protein>
    <recommendedName>
        <fullName evidence="12">L-ascorbate oxidase</fullName>
    </recommendedName>
</protein>
<reference evidence="10 11" key="1">
    <citation type="journal article" date="2018" name="G3 (Bethesda)">
        <title>Phylogenetic and Phylogenomic Definition of Rhizopus Species.</title>
        <authorList>
            <person name="Gryganskyi A.P."/>
            <person name="Golan J."/>
            <person name="Dolatabadi S."/>
            <person name="Mondo S."/>
            <person name="Robb S."/>
            <person name="Idnurm A."/>
            <person name="Muszewska A."/>
            <person name="Steczkiewicz K."/>
            <person name="Masonjones S."/>
            <person name="Liao H.L."/>
            <person name="Gajdeczka M.T."/>
            <person name="Anike F."/>
            <person name="Vuek A."/>
            <person name="Anishchenko I.M."/>
            <person name="Voigt K."/>
            <person name="de Hoog G.S."/>
            <person name="Smith M.E."/>
            <person name="Heitman J."/>
            <person name="Vilgalys R."/>
            <person name="Stajich J.E."/>
        </authorList>
    </citation>
    <scope>NUCLEOTIDE SEQUENCE [LARGE SCALE GENOMIC DNA]</scope>
    <source>
        <strain evidence="10 11">LSU 92-RS-03</strain>
    </source>
</reference>
<dbReference type="PANTHER" id="PTHR11709">
    <property type="entry name" value="MULTI-COPPER OXIDASE"/>
    <property type="match status" value="1"/>
</dbReference>
<evidence type="ECO:0000256" key="4">
    <source>
        <dbReference type="ARBA" id="ARBA00023008"/>
    </source>
</evidence>
<dbReference type="InterPro" id="IPR045087">
    <property type="entry name" value="Cu-oxidase_fam"/>
</dbReference>
<dbReference type="InterPro" id="IPR011706">
    <property type="entry name" value="Cu-oxidase_C"/>
</dbReference>
<organism evidence="10 11">
    <name type="scientific">Rhizopus stolonifer</name>
    <name type="common">Rhizopus nigricans</name>
    <dbReference type="NCBI Taxonomy" id="4846"/>
    <lineage>
        <taxon>Eukaryota</taxon>
        <taxon>Fungi</taxon>
        <taxon>Fungi incertae sedis</taxon>
        <taxon>Mucoromycota</taxon>
        <taxon>Mucoromycotina</taxon>
        <taxon>Mucoromycetes</taxon>
        <taxon>Mucorales</taxon>
        <taxon>Mucorineae</taxon>
        <taxon>Rhizopodaceae</taxon>
        <taxon>Rhizopus</taxon>
    </lineage>
</organism>
<keyword evidence="11" id="KW-1185">Reference proteome</keyword>
<keyword evidence="2" id="KW-0479">Metal-binding</keyword>
<evidence type="ECO:0000256" key="2">
    <source>
        <dbReference type="ARBA" id="ARBA00022723"/>
    </source>
</evidence>
<dbReference type="CDD" id="cd04207">
    <property type="entry name" value="CuRO_3_LCC_like"/>
    <property type="match status" value="1"/>
</dbReference>
<comment type="caution">
    <text evidence="10">The sequence shown here is derived from an EMBL/GenBank/DDBJ whole genome shotgun (WGS) entry which is preliminary data.</text>
</comment>
<feature type="domain" description="Plastocyanin-like" evidence="7">
    <location>
        <begin position="168"/>
        <end position="323"/>
    </location>
</feature>
<feature type="compositionally biased region" description="Basic residues" evidence="5">
    <location>
        <begin position="374"/>
        <end position="383"/>
    </location>
</feature>
<gene>
    <name evidence="10" type="ORF">CU098_013716</name>
</gene>
<evidence type="ECO:0000313" key="11">
    <source>
        <dbReference type="Proteomes" id="UP000253551"/>
    </source>
</evidence>
<dbReference type="Gene3D" id="2.60.40.420">
    <property type="entry name" value="Cupredoxins - blue copper proteins"/>
    <property type="match status" value="3"/>
</dbReference>
<evidence type="ECO:0000259" key="7">
    <source>
        <dbReference type="Pfam" id="PF00394"/>
    </source>
</evidence>
<dbReference type="GO" id="GO:0016491">
    <property type="term" value="F:oxidoreductase activity"/>
    <property type="evidence" value="ECO:0007669"/>
    <property type="project" value="UniProtKB-KW"/>
</dbReference>
<evidence type="ECO:0000256" key="3">
    <source>
        <dbReference type="ARBA" id="ARBA00023002"/>
    </source>
</evidence>
<dbReference type="SUPFAM" id="SSF49503">
    <property type="entry name" value="Cupredoxins"/>
    <property type="match status" value="3"/>
</dbReference>
<dbReference type="Proteomes" id="UP000253551">
    <property type="component" value="Unassembled WGS sequence"/>
</dbReference>
<feature type="region of interest" description="Disordered" evidence="5">
    <location>
        <begin position="405"/>
        <end position="461"/>
    </location>
</feature>
<dbReference type="STRING" id="4846.A0A367KWZ7"/>
<dbReference type="InterPro" id="IPR011707">
    <property type="entry name" value="Cu-oxidase-like_N"/>
</dbReference>
<feature type="domain" description="Plastocyanin-like" evidence="9">
    <location>
        <begin position="26"/>
        <end position="140"/>
    </location>
</feature>
<feature type="region of interest" description="Disordered" evidence="5">
    <location>
        <begin position="345"/>
        <end position="386"/>
    </location>
</feature>
<feature type="compositionally biased region" description="Basic and acidic residues" evidence="5">
    <location>
        <begin position="414"/>
        <end position="436"/>
    </location>
</feature>
<dbReference type="Pfam" id="PF07731">
    <property type="entry name" value="Cu-oxidase_2"/>
    <property type="match status" value="1"/>
</dbReference>
<evidence type="ECO:0000259" key="9">
    <source>
        <dbReference type="Pfam" id="PF07732"/>
    </source>
</evidence>
<dbReference type="OrthoDB" id="2121828at2759"/>
<feature type="signal peptide" evidence="6">
    <location>
        <begin position="1"/>
        <end position="17"/>
    </location>
</feature>
<keyword evidence="6" id="KW-0732">Signal</keyword>
<evidence type="ECO:0008006" key="12">
    <source>
        <dbReference type="Google" id="ProtNLM"/>
    </source>
</evidence>
<proteinExistence type="inferred from homology"/>
<feature type="chain" id="PRO_5016819783" description="L-ascorbate oxidase" evidence="6">
    <location>
        <begin position="18"/>
        <end position="683"/>
    </location>
</feature>
<evidence type="ECO:0000256" key="6">
    <source>
        <dbReference type="SAM" id="SignalP"/>
    </source>
</evidence>
<feature type="domain" description="Plastocyanin-like" evidence="8">
    <location>
        <begin position="533"/>
        <end position="674"/>
    </location>
</feature>
<evidence type="ECO:0000313" key="10">
    <source>
        <dbReference type="EMBL" id="RCI06715.1"/>
    </source>
</evidence>
<dbReference type="GO" id="GO:0005507">
    <property type="term" value="F:copper ion binding"/>
    <property type="evidence" value="ECO:0007669"/>
    <property type="project" value="InterPro"/>
</dbReference>
<feature type="compositionally biased region" description="Basic and acidic residues" evidence="5">
    <location>
        <begin position="354"/>
        <end position="373"/>
    </location>
</feature>
<dbReference type="CDD" id="cd04205">
    <property type="entry name" value="CuRO_2_LCC_like"/>
    <property type="match status" value="1"/>
</dbReference>
<evidence type="ECO:0000256" key="1">
    <source>
        <dbReference type="ARBA" id="ARBA00010609"/>
    </source>
</evidence>
<dbReference type="AlphaFoldDB" id="A0A367KWZ7"/>
<name>A0A367KWZ7_RHIST</name>
<keyword evidence="4" id="KW-0186">Copper</keyword>
<dbReference type="CDD" id="cd04206">
    <property type="entry name" value="CuRO_1_LCC_like"/>
    <property type="match status" value="1"/>
</dbReference>
<dbReference type="PANTHER" id="PTHR11709:SF394">
    <property type="entry name" value="FI03373P-RELATED"/>
    <property type="match status" value="1"/>
</dbReference>